<dbReference type="EMBL" id="JANBUP010001680">
    <property type="protein sequence ID" value="KAJ2804176.1"/>
    <property type="molecule type" value="Genomic_DNA"/>
</dbReference>
<organism evidence="1 2">
    <name type="scientific">Coemansia furcata</name>
    <dbReference type="NCBI Taxonomy" id="417177"/>
    <lineage>
        <taxon>Eukaryota</taxon>
        <taxon>Fungi</taxon>
        <taxon>Fungi incertae sedis</taxon>
        <taxon>Zoopagomycota</taxon>
        <taxon>Kickxellomycotina</taxon>
        <taxon>Kickxellomycetes</taxon>
        <taxon>Kickxellales</taxon>
        <taxon>Kickxellaceae</taxon>
        <taxon>Coemansia</taxon>
    </lineage>
</organism>
<name>A0ACC1L9W3_9FUNG</name>
<feature type="non-terminal residue" evidence="1">
    <location>
        <position position="1009"/>
    </location>
</feature>
<gene>
    <name evidence="1" type="ORF">H4S07_004288</name>
</gene>
<proteinExistence type="predicted"/>
<feature type="non-terminal residue" evidence="1">
    <location>
        <position position="1"/>
    </location>
</feature>
<comment type="caution">
    <text evidence="1">The sequence shown here is derived from an EMBL/GenBank/DDBJ whole genome shotgun (WGS) entry which is preliminary data.</text>
</comment>
<reference evidence="1" key="1">
    <citation type="submission" date="2022-07" db="EMBL/GenBank/DDBJ databases">
        <title>Phylogenomic reconstructions and comparative analyses of Kickxellomycotina fungi.</title>
        <authorList>
            <person name="Reynolds N.K."/>
            <person name="Stajich J.E."/>
            <person name="Barry K."/>
            <person name="Grigoriev I.V."/>
            <person name="Crous P."/>
            <person name="Smith M.E."/>
        </authorList>
    </citation>
    <scope>NUCLEOTIDE SEQUENCE</scope>
    <source>
        <strain evidence="1">CBS 102833</strain>
    </source>
</reference>
<protein>
    <submittedName>
        <fullName evidence="1">Uncharacterized protein</fullName>
    </submittedName>
</protein>
<evidence type="ECO:0000313" key="1">
    <source>
        <dbReference type="EMBL" id="KAJ2804176.1"/>
    </source>
</evidence>
<evidence type="ECO:0000313" key="2">
    <source>
        <dbReference type="Proteomes" id="UP001140096"/>
    </source>
</evidence>
<accession>A0ACC1L9W3</accession>
<sequence>PIRNFQPAAVPTRIHMRNAAHSSTRVAAEANRATSYGLEPESMPIEDMPTYSLPAAFFGDRSGLSRLASGTRFDNGMWISQGGICRVQRMFYRAYCLGANSQGSSASLSHAVDDEHDGVYQYLDILRIDITATPVEFIQAYSMLFILWYEIIGNNTESHQTSSVSDAEVSVFRWIEYSQHYIASKARSKADLSQLAQRLTSCVRDNLVSLSRLAGKGKFDKGLAASMALSFSVSMMQLALVFGGAILAQSSLGPRAVGEEDELDSQWSVDRFKTEVDSCLKVAVMLLMVDGSVHHQKTQRLGPMEQIWTTLMHLFPGHPSGSVAPNASTGEWSAMAIVPISGVWPAVLQASTSNANNDRLLAARLWSAVVYLLPLTRLNSEGIAAPHSNRLCHKVLLQLVEAATEKQLVGIERDSGDGQTVRLRPSEELGIRQTYFRIHGIVVDEDIVIGPGSSLYMTLYRYLESRRFCSLSIEPPPSLPRFFTRYTGTMERESESSDTCTMLWLKALDKSLGEWVVQLKVAPPASKEHRRTLRDVRSTVSKLLPTVILTFDNSTVGSHLSTLANYYSVFIFFLHAIPSDVVRSTRLYTQLQSMLRFKESSNLTARRVYFEAWSAATTIIALNLRRALEECGSSATRVVELLIAPDTTATDAVAQANVKDYYGALRMAVGGWSESLSVVEAECTASSRQPVGGDMASAAALWGLADSAMMYLTRVLTSTAITEHTPTVLLLVLAALKSPPVLKLVTGSEVIAHPGMHVPLLKRLMTVLGAWKRAVTATARTDTRVDVADGTPNGGEMIVAPAVDDDDVGEDSQMDFAMFNSMDLLDIAAEAAELERRAPFAVIDAAILLVIHEQYIPGLRQHITQTFSSLSSRSTADSSGQRHHLRALELTVRILVHMVSACVDAGLRTWESFLDEYGRDSLYLIPDSYGRRLVLAQFAVSAIDVTRRKGQRLERLDVLLKDVWFASVCDLRLIVYVEQLAAQLAWADEKAVALAVFSGALPVLQQCRL</sequence>
<dbReference type="Proteomes" id="UP001140096">
    <property type="component" value="Unassembled WGS sequence"/>
</dbReference>
<keyword evidence="2" id="KW-1185">Reference proteome</keyword>